<dbReference type="OrthoDB" id="256554at2157"/>
<gene>
    <name evidence="1" type="ORF">GCM10009017_17430</name>
    <name evidence="2" type="ORF">J2752_002165</name>
</gene>
<dbReference type="EMBL" id="BMOO01000004">
    <property type="protein sequence ID" value="GGM67816.1"/>
    <property type="molecule type" value="Genomic_DNA"/>
</dbReference>
<name>A0A830FWF0_9EURY</name>
<keyword evidence="3" id="KW-1185">Reference proteome</keyword>
<dbReference type="AlphaFoldDB" id="A0A830FWF0"/>
<evidence type="ECO:0000313" key="3">
    <source>
        <dbReference type="Proteomes" id="UP000614609"/>
    </source>
</evidence>
<keyword evidence="2" id="KW-0238">DNA-binding</keyword>
<reference evidence="1" key="1">
    <citation type="journal article" date="2014" name="Int. J. Syst. Evol. Microbiol.">
        <title>Complete genome sequence of Corynebacterium casei LMG S-19264T (=DSM 44701T), isolated from a smear-ripened cheese.</title>
        <authorList>
            <consortium name="US DOE Joint Genome Institute (JGI-PGF)"/>
            <person name="Walter F."/>
            <person name="Albersmeier A."/>
            <person name="Kalinowski J."/>
            <person name="Ruckert C."/>
        </authorList>
    </citation>
    <scope>NUCLEOTIDE SEQUENCE</scope>
    <source>
        <strain evidence="1">JCM 16108</strain>
    </source>
</reference>
<evidence type="ECO:0000313" key="2">
    <source>
        <dbReference type="EMBL" id="MBP1955253.1"/>
    </source>
</evidence>
<accession>A0A830FWF0</accession>
<comment type="caution">
    <text evidence="1">The sequence shown here is derived from an EMBL/GenBank/DDBJ whole genome shotgun (WGS) entry which is preliminary data.</text>
</comment>
<sequence>MTDDWRDDDIDAVLRVLSQGGLGVSPAGIAANADALLDEHLSITDVEAALDALAERDIVETLDSDASGAYYRLTDHGRDYVDAEFAANAFGYVD</sequence>
<dbReference type="Gene3D" id="1.10.10.10">
    <property type="entry name" value="Winged helix-like DNA-binding domain superfamily/Winged helix DNA-binding domain"/>
    <property type="match status" value="1"/>
</dbReference>
<dbReference type="InterPro" id="IPR036388">
    <property type="entry name" value="WH-like_DNA-bd_sf"/>
</dbReference>
<dbReference type="RefSeq" id="WP_188872006.1">
    <property type="nucleotide sequence ID" value="NZ_BMOO01000004.1"/>
</dbReference>
<reference evidence="1" key="2">
    <citation type="submission" date="2020-09" db="EMBL/GenBank/DDBJ databases">
        <authorList>
            <person name="Sun Q."/>
            <person name="Ohkuma M."/>
        </authorList>
    </citation>
    <scope>NUCLEOTIDE SEQUENCE</scope>
    <source>
        <strain evidence="1">JCM 16108</strain>
    </source>
</reference>
<proteinExistence type="predicted"/>
<dbReference type="Proteomes" id="UP000614609">
    <property type="component" value="Unassembled WGS sequence"/>
</dbReference>
<protein>
    <submittedName>
        <fullName evidence="2">DNA-binding MarR family transcriptional regulator</fullName>
    </submittedName>
</protein>
<evidence type="ECO:0000313" key="1">
    <source>
        <dbReference type="EMBL" id="GGM67816.1"/>
    </source>
</evidence>
<reference evidence="2" key="3">
    <citation type="submission" date="2021-03" db="EMBL/GenBank/DDBJ databases">
        <title>Genomic Encyclopedia of Type Strains, Phase IV (KMG-IV): sequencing the most valuable type-strain genomes for metagenomic binning, comparative biology and taxonomic classification.</title>
        <authorList>
            <person name="Goeker M."/>
        </authorList>
    </citation>
    <scope>NUCLEOTIDE SEQUENCE</scope>
    <source>
        <strain evidence="2">DSM 22443</strain>
    </source>
</reference>
<dbReference type="GO" id="GO:0003677">
    <property type="term" value="F:DNA binding"/>
    <property type="evidence" value="ECO:0007669"/>
    <property type="project" value="UniProtKB-KW"/>
</dbReference>
<dbReference type="EMBL" id="JAGGKO010000003">
    <property type="protein sequence ID" value="MBP1955253.1"/>
    <property type="molecule type" value="Genomic_DNA"/>
</dbReference>
<dbReference type="Proteomes" id="UP000765891">
    <property type="component" value="Unassembled WGS sequence"/>
</dbReference>
<organism evidence="1 3">
    <name type="scientific">Halarchaeum rubridurum</name>
    <dbReference type="NCBI Taxonomy" id="489911"/>
    <lineage>
        <taxon>Archaea</taxon>
        <taxon>Methanobacteriati</taxon>
        <taxon>Methanobacteriota</taxon>
        <taxon>Stenosarchaea group</taxon>
        <taxon>Halobacteria</taxon>
        <taxon>Halobacteriales</taxon>
        <taxon>Halobacteriaceae</taxon>
    </lineage>
</organism>